<dbReference type="Pfam" id="PF02700">
    <property type="entry name" value="PurS"/>
    <property type="match status" value="1"/>
</dbReference>
<keyword evidence="2 6" id="KW-0436">Ligase</keyword>
<dbReference type="GO" id="GO:0006189">
    <property type="term" value="P:'de novo' IMP biosynthetic process"/>
    <property type="evidence" value="ECO:0007669"/>
    <property type="project" value="UniProtKB-UniRule"/>
</dbReference>
<comment type="subunit">
    <text evidence="6">Part of the FGAM synthase complex composed of 1 PurL, 1 PurQ and 2 PurS subunits.</text>
</comment>
<keyword evidence="5 6" id="KW-0067">ATP-binding</keyword>
<dbReference type="GO" id="GO:0005524">
    <property type="term" value="F:ATP binding"/>
    <property type="evidence" value="ECO:0007669"/>
    <property type="project" value="UniProtKB-UniRule"/>
</dbReference>
<dbReference type="EMBL" id="SEOL01000004">
    <property type="protein sequence ID" value="MBL0848998.1"/>
    <property type="molecule type" value="Genomic_DNA"/>
</dbReference>
<dbReference type="SUPFAM" id="SSF82697">
    <property type="entry name" value="PurS-like"/>
    <property type="match status" value="1"/>
</dbReference>
<dbReference type="AlphaFoldDB" id="A0A937DL89"/>
<dbReference type="HAMAP" id="MF_01926">
    <property type="entry name" value="PurS"/>
    <property type="match status" value="1"/>
</dbReference>
<gene>
    <name evidence="6 7" type="primary">purS</name>
    <name evidence="7" type="ORF">EU981_02770</name>
</gene>
<accession>A0A937DL89</accession>
<sequence length="87" mass="9825">MIKASVAIKLKKDVLDPQGKALKNTLINIGFDNIYQIRQGKVFDIEIDEIDSDSAREKIESICKNLLANLVIEDYEISIEKLSTEKS</sequence>
<dbReference type="Proteomes" id="UP000736856">
    <property type="component" value="Unassembled WGS sequence"/>
</dbReference>
<reference evidence="7" key="1">
    <citation type="submission" date="2019-02" db="EMBL/GenBank/DDBJ databases">
        <title>A novel Candidatus Liberibacter species associated with the New Zealand native fuchsia psyllid, Ctenarytaina fuchsiae.</title>
        <authorList>
            <person name="Thompson S.M."/>
            <person name="Jorgensen N."/>
            <person name="David C."/>
            <person name="Bulman S.R."/>
            <person name="Smith G.R."/>
        </authorList>
    </citation>
    <scope>NUCLEOTIDE SEQUENCE</scope>
    <source>
        <strain evidence="7">Oxford</strain>
    </source>
</reference>
<evidence type="ECO:0000256" key="3">
    <source>
        <dbReference type="ARBA" id="ARBA00022741"/>
    </source>
</evidence>
<evidence type="ECO:0000256" key="6">
    <source>
        <dbReference type="HAMAP-Rule" id="MF_01926"/>
    </source>
</evidence>
<organism evidence="7 8">
    <name type="scientific">Candidatus Liberibacter ctenarytainae</name>
    <dbReference type="NCBI Taxonomy" id="2020335"/>
    <lineage>
        <taxon>Bacteria</taxon>
        <taxon>Pseudomonadati</taxon>
        <taxon>Pseudomonadota</taxon>
        <taxon>Alphaproteobacteria</taxon>
        <taxon>Hyphomicrobiales</taxon>
        <taxon>Rhizobiaceae</taxon>
        <taxon>Liberibacter</taxon>
    </lineage>
</organism>
<dbReference type="GO" id="GO:0004642">
    <property type="term" value="F:phosphoribosylformylglycinamidine synthase activity"/>
    <property type="evidence" value="ECO:0007669"/>
    <property type="project" value="UniProtKB-UniRule"/>
</dbReference>
<evidence type="ECO:0000256" key="4">
    <source>
        <dbReference type="ARBA" id="ARBA00022755"/>
    </source>
</evidence>
<name>A0A937DL89_9HYPH</name>
<proteinExistence type="inferred from homology"/>
<comment type="catalytic activity">
    <reaction evidence="6">
        <text>N(2)-formyl-N(1)-(5-phospho-beta-D-ribosyl)glycinamide + L-glutamine + ATP + H2O = 2-formamido-N(1)-(5-O-phospho-beta-D-ribosyl)acetamidine + L-glutamate + ADP + phosphate + H(+)</text>
        <dbReference type="Rhea" id="RHEA:17129"/>
        <dbReference type="ChEBI" id="CHEBI:15377"/>
        <dbReference type="ChEBI" id="CHEBI:15378"/>
        <dbReference type="ChEBI" id="CHEBI:29985"/>
        <dbReference type="ChEBI" id="CHEBI:30616"/>
        <dbReference type="ChEBI" id="CHEBI:43474"/>
        <dbReference type="ChEBI" id="CHEBI:58359"/>
        <dbReference type="ChEBI" id="CHEBI:147286"/>
        <dbReference type="ChEBI" id="CHEBI:147287"/>
        <dbReference type="ChEBI" id="CHEBI:456216"/>
        <dbReference type="EC" id="6.3.5.3"/>
    </reaction>
</comment>
<comment type="subcellular location">
    <subcellularLocation>
        <location evidence="6">Cytoplasm</location>
    </subcellularLocation>
</comment>
<dbReference type="PANTHER" id="PTHR34696:SF1">
    <property type="entry name" value="PHOSPHORIBOSYLFORMYLGLYCINAMIDINE SYNTHASE SUBUNIT PURS"/>
    <property type="match status" value="1"/>
</dbReference>
<dbReference type="InterPro" id="IPR003850">
    <property type="entry name" value="PurS"/>
</dbReference>
<protein>
    <recommendedName>
        <fullName evidence="6">Phosphoribosylformylglycinamidine synthase subunit PurS</fullName>
        <shortName evidence="6">FGAM synthase</shortName>
        <ecNumber evidence="6">6.3.5.3</ecNumber>
    </recommendedName>
    <alternativeName>
        <fullName evidence="6">Formylglycinamide ribonucleotide amidotransferase subunit III</fullName>
        <shortName evidence="6">FGAR amidotransferase III</shortName>
        <shortName evidence="6">FGAR-AT III</shortName>
    </alternativeName>
    <alternativeName>
        <fullName evidence="6">Phosphoribosylformylglycinamidine synthase subunit III</fullName>
    </alternativeName>
</protein>
<dbReference type="InterPro" id="IPR036604">
    <property type="entry name" value="PurS-like_sf"/>
</dbReference>
<dbReference type="Gene3D" id="3.30.1280.10">
    <property type="entry name" value="Phosphoribosylformylglycinamidine synthase subunit PurS"/>
    <property type="match status" value="1"/>
</dbReference>
<comment type="function">
    <text evidence="6">Part of the phosphoribosylformylglycinamidine synthase complex involved in the purines biosynthetic pathway. Catalyzes the ATP-dependent conversion of formylglycinamide ribonucleotide (FGAR) and glutamine to yield formylglycinamidine ribonucleotide (FGAM) and glutamate. The FGAM synthase complex is composed of three subunits. PurQ produces an ammonia molecule by converting glutamine to glutamate. PurL transfers the ammonia molecule to FGAR to form FGAM in an ATP-dependent manner. PurS interacts with PurQ and PurL and is thought to assist in the transfer of the ammonia molecule from PurQ to PurL.</text>
</comment>
<dbReference type="NCBIfam" id="TIGR00302">
    <property type="entry name" value="phosphoribosylformylglycinamidine synthase subunit PurS"/>
    <property type="match status" value="1"/>
</dbReference>
<dbReference type="PANTHER" id="PTHR34696">
    <property type="entry name" value="PHOSPHORIBOSYLFORMYLGLYCINAMIDINE SYNTHASE SUBUNIT PURS"/>
    <property type="match status" value="1"/>
</dbReference>
<dbReference type="EC" id="6.3.5.3" evidence="6"/>
<keyword evidence="1 6" id="KW-0963">Cytoplasm</keyword>
<comment type="pathway">
    <text evidence="6">Purine metabolism; IMP biosynthesis via de novo pathway; 5-amino-1-(5-phospho-D-ribosyl)imidazole from N(2)-formyl-N(1)-(5-phospho-D-ribosyl)glycinamide: step 1/2.</text>
</comment>
<keyword evidence="4 6" id="KW-0658">Purine biosynthesis</keyword>
<dbReference type="GO" id="GO:0005737">
    <property type="term" value="C:cytoplasm"/>
    <property type="evidence" value="ECO:0007669"/>
    <property type="project" value="UniProtKB-SubCell"/>
</dbReference>
<comment type="caution">
    <text evidence="7">The sequence shown here is derived from an EMBL/GenBank/DDBJ whole genome shotgun (WGS) entry which is preliminary data.</text>
</comment>
<evidence type="ECO:0000256" key="1">
    <source>
        <dbReference type="ARBA" id="ARBA00022490"/>
    </source>
</evidence>
<evidence type="ECO:0000313" key="7">
    <source>
        <dbReference type="EMBL" id="MBL0848998.1"/>
    </source>
</evidence>
<evidence type="ECO:0000256" key="2">
    <source>
        <dbReference type="ARBA" id="ARBA00022598"/>
    </source>
</evidence>
<evidence type="ECO:0000313" key="8">
    <source>
        <dbReference type="Proteomes" id="UP000736856"/>
    </source>
</evidence>
<comment type="similarity">
    <text evidence="6">Belongs to the PurS family.</text>
</comment>
<evidence type="ECO:0000256" key="5">
    <source>
        <dbReference type="ARBA" id="ARBA00022840"/>
    </source>
</evidence>
<keyword evidence="3 6" id="KW-0547">Nucleotide-binding</keyword>
<dbReference type="NCBIfam" id="NF004630">
    <property type="entry name" value="PRK05974.1"/>
    <property type="match status" value="1"/>
</dbReference>